<dbReference type="PANTHER" id="PTHR34655">
    <property type="entry name" value="CONSERVED WITHIN P. AEROPHILUM"/>
    <property type="match status" value="1"/>
</dbReference>
<dbReference type="OrthoDB" id="9802028at2"/>
<gene>
    <name evidence="1" type="ORF">W908_01735</name>
</gene>
<reference evidence="1 2" key="1">
    <citation type="journal article" date="2015" name="Genome Announc.">
        <title>Genome Sequence of 'Candidatus Thioglobus singularis' Strain PS1, a Mixotroph from the SUP05 Clade of Marine Gammaproteobacteria.</title>
        <authorList>
            <person name="Marshall K.T."/>
            <person name="Morris R.M."/>
        </authorList>
    </citation>
    <scope>NUCLEOTIDE SEQUENCE [LARGE SCALE GENOMIC DNA]</scope>
    <source>
        <strain evidence="1 2">PS1</strain>
    </source>
</reference>
<dbReference type="STRING" id="1125411.W908_01735"/>
<dbReference type="Gene3D" id="3.40.1260.10">
    <property type="entry name" value="DsrEFH-like"/>
    <property type="match status" value="1"/>
</dbReference>
<dbReference type="PANTHER" id="PTHR34655:SF2">
    <property type="entry name" value="PEROXIREDOXIN FAMILY PROTEIN"/>
    <property type="match status" value="1"/>
</dbReference>
<sequence length="172" mass="19242">MTSDSNEMTLIASKGTLDWAYPPFILASTGIAMGKEVTVFCTFYGLNLLLKDLSHLRISPQGNPDMPMKMPFGPKWFQSIDFGPKIPNIIWNIPGFELFATKMMKKTFQNNGMATIEELRSICVEMGVKFIACEMTMGMFGFSRDEFIEGIEFAGAATYLDVAQKSSQDLFI</sequence>
<organism evidence="1 2">
    <name type="scientific">Candidatus Pseudothioglobus singularis PS1</name>
    <dbReference type="NCBI Taxonomy" id="1125411"/>
    <lineage>
        <taxon>Bacteria</taxon>
        <taxon>Pseudomonadati</taxon>
        <taxon>Pseudomonadota</taxon>
        <taxon>Gammaproteobacteria</taxon>
        <taxon>Candidatus Pseudothioglobaceae</taxon>
        <taxon>Candidatus Pseudothioglobus</taxon>
    </lineage>
</organism>
<proteinExistence type="predicted"/>
<dbReference type="SUPFAM" id="SSF75169">
    <property type="entry name" value="DsrEFH-like"/>
    <property type="match status" value="1"/>
</dbReference>
<dbReference type="PATRIC" id="fig|1125411.7.peg.342"/>
<protein>
    <submittedName>
        <fullName evidence="1">NADH dehydrogenase</fullName>
    </submittedName>
</protein>
<name>A0A0M5KRL8_9GAMM</name>
<dbReference type="EMBL" id="CP006911">
    <property type="protein sequence ID" value="ALE01440.1"/>
    <property type="molecule type" value="Genomic_DNA"/>
</dbReference>
<dbReference type="Proteomes" id="UP000068905">
    <property type="component" value="Chromosome"/>
</dbReference>
<evidence type="ECO:0000313" key="2">
    <source>
        <dbReference type="Proteomes" id="UP000068905"/>
    </source>
</evidence>
<evidence type="ECO:0000313" key="1">
    <source>
        <dbReference type="EMBL" id="ALE01440.1"/>
    </source>
</evidence>
<dbReference type="InterPro" id="IPR027396">
    <property type="entry name" value="DsrEFH-like"/>
</dbReference>
<dbReference type="InterPro" id="IPR032836">
    <property type="entry name" value="DsrE2-like"/>
</dbReference>
<dbReference type="KEGG" id="tsn:W908_01735"/>
<dbReference type="AlphaFoldDB" id="A0A0M5KRL8"/>
<accession>A0A0M5KRL8</accession>
<dbReference type="RefSeq" id="WP_053819688.1">
    <property type="nucleotide sequence ID" value="NZ_CP006911.1"/>
</dbReference>
<dbReference type="Pfam" id="PF13686">
    <property type="entry name" value="DrsE_2"/>
    <property type="match status" value="1"/>
</dbReference>
<keyword evidence="2" id="KW-1185">Reference proteome</keyword>